<comment type="caution">
    <text evidence="1">The sequence shown here is derived from an EMBL/GenBank/DDBJ whole genome shotgun (WGS) entry which is preliminary data.</text>
</comment>
<evidence type="ECO:0008006" key="3">
    <source>
        <dbReference type="Google" id="ProtNLM"/>
    </source>
</evidence>
<sequence>MENLSEKELITINGGGLFDGNTGTMAISLTATTDSLLSISFTRVDGDYKSTTTLSAGNNIGLNLGLLGQMK</sequence>
<evidence type="ECO:0000313" key="1">
    <source>
        <dbReference type="EMBL" id="GAA4206039.1"/>
    </source>
</evidence>
<accession>A0ABP8BG30</accession>
<name>A0ABP8BG30_9SPHI</name>
<evidence type="ECO:0000313" key="2">
    <source>
        <dbReference type="Proteomes" id="UP001501772"/>
    </source>
</evidence>
<dbReference type="EMBL" id="BAABBY010000006">
    <property type="protein sequence ID" value="GAA4206039.1"/>
    <property type="molecule type" value="Genomic_DNA"/>
</dbReference>
<dbReference type="RefSeq" id="WP_344851938.1">
    <property type="nucleotide sequence ID" value="NZ_BAABBY010000006.1"/>
</dbReference>
<proteinExistence type="predicted"/>
<organism evidence="1 2">
    <name type="scientific">Pedobacter jeongneungensis</name>
    <dbReference type="NCBI Taxonomy" id="947309"/>
    <lineage>
        <taxon>Bacteria</taxon>
        <taxon>Pseudomonadati</taxon>
        <taxon>Bacteroidota</taxon>
        <taxon>Sphingobacteriia</taxon>
        <taxon>Sphingobacteriales</taxon>
        <taxon>Sphingobacteriaceae</taxon>
        <taxon>Pedobacter</taxon>
    </lineage>
</organism>
<dbReference type="NCBIfam" id="TIGR01847">
    <property type="entry name" value="bacteriocin_sig"/>
    <property type="match status" value="1"/>
</dbReference>
<dbReference type="Proteomes" id="UP001501772">
    <property type="component" value="Unassembled WGS sequence"/>
</dbReference>
<protein>
    <recommendedName>
        <fullName evidence="3">Bacteriocin-like protein</fullName>
    </recommendedName>
</protein>
<keyword evidence="2" id="KW-1185">Reference proteome</keyword>
<reference evidence="2" key="1">
    <citation type="journal article" date="2019" name="Int. J. Syst. Evol. Microbiol.">
        <title>The Global Catalogue of Microorganisms (GCM) 10K type strain sequencing project: providing services to taxonomists for standard genome sequencing and annotation.</title>
        <authorList>
            <consortium name="The Broad Institute Genomics Platform"/>
            <consortium name="The Broad Institute Genome Sequencing Center for Infectious Disease"/>
            <person name="Wu L."/>
            <person name="Ma J."/>
        </authorList>
    </citation>
    <scope>NUCLEOTIDE SEQUENCE [LARGE SCALE GENOMIC DNA]</scope>
    <source>
        <strain evidence="2">JCM 17626</strain>
    </source>
</reference>
<dbReference type="InterPro" id="IPR010133">
    <property type="entry name" value="Bacteriocin_signal_seq"/>
</dbReference>
<gene>
    <name evidence="1" type="ORF">GCM10022289_26440</name>
</gene>